<comment type="similarity">
    <text evidence="1">Belongs to the peptidase C1 family.</text>
</comment>
<evidence type="ECO:0000313" key="6">
    <source>
        <dbReference type="EMBL" id="KAH9326168.1"/>
    </source>
</evidence>
<evidence type="ECO:0000259" key="5">
    <source>
        <dbReference type="SMART" id="SM00848"/>
    </source>
</evidence>
<evidence type="ECO:0000256" key="2">
    <source>
        <dbReference type="ARBA" id="ARBA00023157"/>
    </source>
</evidence>
<dbReference type="OMA" id="EMAHCLA"/>
<gene>
    <name evidence="6" type="ORF">KI387_006346</name>
</gene>
<dbReference type="PROSITE" id="PS00640">
    <property type="entry name" value="THIOL_PROTEASE_ASN"/>
    <property type="match status" value="1"/>
</dbReference>
<feature type="chain" id="PRO_5041328573" description="Cysteine protease" evidence="3">
    <location>
        <begin position="17"/>
        <end position="282"/>
    </location>
</feature>
<dbReference type="SMART" id="SM00848">
    <property type="entry name" value="Inhibitor_I29"/>
    <property type="match status" value="1"/>
</dbReference>
<feature type="domain" description="Cathepsin propeptide inhibitor" evidence="5">
    <location>
        <begin position="40"/>
        <end position="96"/>
    </location>
</feature>
<dbReference type="InterPro" id="IPR025661">
    <property type="entry name" value="Pept_asp_AS"/>
</dbReference>
<sequence length="282" mass="31731">MRLLIISSLFFHGTVSDTGFISQVTDKIYRNNPLNLRFLFDKFITEHGKLYGSVEEYRHRLRIFEKNLMRAVENQALDPSAVHGVTPFSDLTEEEFESRYTGLLNVPREFLNGAPAEELLPVDDLPSNFDWREKGAVSEVKMQGTCGSCWAFSTTGAIEGANFLATGKLLNLSEQQLIDCDHKRATYNVYFVTVGLNAAFMQTYLGGVSCPLICSKRFLNHGVLLVGYGDRGFTPLRLGYRPYWIIKNSWGKRWGDHGYYKLCRGYGECGMNTMVSAVVAAG</sequence>
<accession>A0AA38GPY8</accession>
<dbReference type="InterPro" id="IPR013201">
    <property type="entry name" value="Prot_inhib_I29"/>
</dbReference>
<dbReference type="InterPro" id="IPR025660">
    <property type="entry name" value="Pept_his_AS"/>
</dbReference>
<dbReference type="InterPro" id="IPR038765">
    <property type="entry name" value="Papain-like_cys_pep_sf"/>
</dbReference>
<dbReference type="PANTHER" id="PTHR12411">
    <property type="entry name" value="CYSTEINE PROTEASE FAMILY C1-RELATED"/>
    <property type="match status" value="1"/>
</dbReference>
<dbReference type="GO" id="GO:0006508">
    <property type="term" value="P:proteolysis"/>
    <property type="evidence" value="ECO:0007669"/>
    <property type="project" value="InterPro"/>
</dbReference>
<evidence type="ECO:0000256" key="3">
    <source>
        <dbReference type="SAM" id="SignalP"/>
    </source>
</evidence>
<dbReference type="CDD" id="cd02248">
    <property type="entry name" value="Peptidase_C1A"/>
    <property type="match status" value="1"/>
</dbReference>
<dbReference type="PRINTS" id="PR00705">
    <property type="entry name" value="PAPAIN"/>
</dbReference>
<dbReference type="InterPro" id="IPR013128">
    <property type="entry name" value="Peptidase_C1A"/>
</dbReference>
<dbReference type="Gene3D" id="3.90.70.10">
    <property type="entry name" value="Cysteine proteinases"/>
    <property type="match status" value="2"/>
</dbReference>
<dbReference type="GO" id="GO:0008234">
    <property type="term" value="F:cysteine-type peptidase activity"/>
    <property type="evidence" value="ECO:0007669"/>
    <property type="project" value="InterPro"/>
</dbReference>
<keyword evidence="2" id="KW-1015">Disulfide bond</keyword>
<protein>
    <recommendedName>
        <fullName evidence="8">Cysteine protease</fullName>
    </recommendedName>
</protein>
<dbReference type="Pfam" id="PF00112">
    <property type="entry name" value="Peptidase_C1"/>
    <property type="match status" value="2"/>
</dbReference>
<keyword evidence="7" id="KW-1185">Reference proteome</keyword>
<dbReference type="InterPro" id="IPR000169">
    <property type="entry name" value="Pept_cys_AS"/>
</dbReference>
<keyword evidence="3" id="KW-0732">Signal</keyword>
<evidence type="ECO:0000256" key="1">
    <source>
        <dbReference type="ARBA" id="ARBA00008455"/>
    </source>
</evidence>
<evidence type="ECO:0008006" key="8">
    <source>
        <dbReference type="Google" id="ProtNLM"/>
    </source>
</evidence>
<feature type="domain" description="Peptidase C1A papain C-terminal" evidence="4">
    <location>
        <begin position="125"/>
        <end position="279"/>
    </location>
</feature>
<feature type="signal peptide" evidence="3">
    <location>
        <begin position="1"/>
        <end position="16"/>
    </location>
</feature>
<reference evidence="6 7" key="1">
    <citation type="journal article" date="2021" name="Nat. Plants">
        <title>The Taxus genome provides insights into paclitaxel biosynthesis.</title>
        <authorList>
            <person name="Xiong X."/>
            <person name="Gou J."/>
            <person name="Liao Q."/>
            <person name="Li Y."/>
            <person name="Zhou Q."/>
            <person name="Bi G."/>
            <person name="Li C."/>
            <person name="Du R."/>
            <person name="Wang X."/>
            <person name="Sun T."/>
            <person name="Guo L."/>
            <person name="Liang H."/>
            <person name="Lu P."/>
            <person name="Wu Y."/>
            <person name="Zhang Z."/>
            <person name="Ro D.K."/>
            <person name="Shang Y."/>
            <person name="Huang S."/>
            <person name="Yan J."/>
        </authorList>
    </citation>
    <scope>NUCLEOTIDE SEQUENCE [LARGE SCALE GENOMIC DNA]</scope>
    <source>
        <strain evidence="6">Ta-2019</strain>
    </source>
</reference>
<dbReference type="SUPFAM" id="SSF54001">
    <property type="entry name" value="Cysteine proteinases"/>
    <property type="match status" value="1"/>
</dbReference>
<dbReference type="EMBL" id="JAHRHJ020000002">
    <property type="protein sequence ID" value="KAH9326168.1"/>
    <property type="molecule type" value="Genomic_DNA"/>
</dbReference>
<evidence type="ECO:0000259" key="4">
    <source>
        <dbReference type="SMART" id="SM00645"/>
    </source>
</evidence>
<dbReference type="PROSITE" id="PS00639">
    <property type="entry name" value="THIOL_PROTEASE_HIS"/>
    <property type="match status" value="1"/>
</dbReference>
<organism evidence="6 7">
    <name type="scientific">Taxus chinensis</name>
    <name type="common">Chinese yew</name>
    <name type="synonym">Taxus wallichiana var. chinensis</name>
    <dbReference type="NCBI Taxonomy" id="29808"/>
    <lineage>
        <taxon>Eukaryota</taxon>
        <taxon>Viridiplantae</taxon>
        <taxon>Streptophyta</taxon>
        <taxon>Embryophyta</taxon>
        <taxon>Tracheophyta</taxon>
        <taxon>Spermatophyta</taxon>
        <taxon>Pinopsida</taxon>
        <taxon>Pinidae</taxon>
        <taxon>Conifers II</taxon>
        <taxon>Cupressales</taxon>
        <taxon>Taxaceae</taxon>
        <taxon>Taxus</taxon>
    </lineage>
</organism>
<dbReference type="Pfam" id="PF08246">
    <property type="entry name" value="Inhibitor_I29"/>
    <property type="match status" value="1"/>
</dbReference>
<proteinExistence type="inferred from homology"/>
<dbReference type="PROSITE" id="PS00139">
    <property type="entry name" value="THIOL_PROTEASE_CYS"/>
    <property type="match status" value="1"/>
</dbReference>
<dbReference type="InterPro" id="IPR039417">
    <property type="entry name" value="Peptidase_C1A_papain-like"/>
</dbReference>
<evidence type="ECO:0000313" key="7">
    <source>
        <dbReference type="Proteomes" id="UP000824469"/>
    </source>
</evidence>
<comment type="caution">
    <text evidence="6">The sequence shown here is derived from an EMBL/GenBank/DDBJ whole genome shotgun (WGS) entry which is preliminary data.</text>
</comment>
<dbReference type="AlphaFoldDB" id="A0AA38GPY8"/>
<name>A0AA38GPY8_TAXCH</name>
<dbReference type="InterPro" id="IPR000668">
    <property type="entry name" value="Peptidase_C1A_C"/>
</dbReference>
<dbReference type="Proteomes" id="UP000824469">
    <property type="component" value="Unassembled WGS sequence"/>
</dbReference>
<dbReference type="SMART" id="SM00645">
    <property type="entry name" value="Pept_C1"/>
    <property type="match status" value="1"/>
</dbReference>